<dbReference type="InterPro" id="IPR037053">
    <property type="entry name" value="Phage_tail_collar_dom_sf"/>
</dbReference>
<gene>
    <name evidence="3" type="ORF">V3328_08215</name>
</gene>
<comment type="caution">
    <text evidence="3">The sequence shown here is derived from an EMBL/GenBank/DDBJ whole genome shotgun (WGS) entry which is preliminary data.</text>
</comment>
<protein>
    <submittedName>
        <fullName evidence="3">Tail fiber protein</fullName>
    </submittedName>
</protein>
<dbReference type="AlphaFoldDB" id="A0AAW9RR74"/>
<reference evidence="3 4" key="1">
    <citation type="submission" date="2024-02" db="EMBL/GenBank/DDBJ databases">
        <title>Genome analysis and characterization of Microbaculum marinisediminis sp. nov., isolated from marine sediment.</title>
        <authorList>
            <person name="Du Z.-J."/>
            <person name="Ye Y.-Q."/>
            <person name="Zhang Z.-R."/>
            <person name="Yuan S.-M."/>
            <person name="Zhang X.-Y."/>
        </authorList>
    </citation>
    <scope>NUCLEOTIDE SEQUENCE [LARGE SCALE GENOMIC DNA]</scope>
    <source>
        <strain evidence="3 4">SDUM1044001</strain>
    </source>
</reference>
<dbReference type="SUPFAM" id="SSF88874">
    <property type="entry name" value="Receptor-binding domain of short tail fibre protein gp12"/>
    <property type="match status" value="1"/>
</dbReference>
<feature type="domain" description="Phage tail collar" evidence="2">
    <location>
        <begin position="27"/>
        <end position="79"/>
    </location>
</feature>
<evidence type="ECO:0000313" key="4">
    <source>
        <dbReference type="Proteomes" id="UP001378188"/>
    </source>
</evidence>
<proteinExistence type="predicted"/>
<evidence type="ECO:0000256" key="1">
    <source>
        <dbReference type="SAM" id="SignalP"/>
    </source>
</evidence>
<accession>A0AAW9RR74</accession>
<dbReference type="InterPro" id="IPR011083">
    <property type="entry name" value="Phage_tail_collar_dom"/>
</dbReference>
<dbReference type="Pfam" id="PF07484">
    <property type="entry name" value="Collar"/>
    <property type="match status" value="1"/>
</dbReference>
<sequence length="103" mass="10788">MKARSYAVAAMALAMSCAPARSEPYLGEIQTFASNFCPRGYLAANGQILPIAQNTALFSLLGNAYGGNGVSTFALPTLKPIFTTTGAPLQQCIAITGLYPPRD</sequence>
<feature type="chain" id="PRO_5043835845" evidence="1">
    <location>
        <begin position="21"/>
        <end position="103"/>
    </location>
</feature>
<dbReference type="Proteomes" id="UP001378188">
    <property type="component" value="Unassembled WGS sequence"/>
</dbReference>
<dbReference type="PROSITE" id="PS51257">
    <property type="entry name" value="PROKAR_LIPOPROTEIN"/>
    <property type="match status" value="1"/>
</dbReference>
<keyword evidence="1" id="KW-0732">Signal</keyword>
<organism evidence="3 4">
    <name type="scientific">Microbaculum marinum</name>
    <dbReference type="NCBI Taxonomy" id="1764581"/>
    <lineage>
        <taxon>Bacteria</taxon>
        <taxon>Pseudomonadati</taxon>
        <taxon>Pseudomonadota</taxon>
        <taxon>Alphaproteobacteria</taxon>
        <taxon>Hyphomicrobiales</taxon>
        <taxon>Tepidamorphaceae</taxon>
        <taxon>Microbaculum</taxon>
    </lineage>
</organism>
<dbReference type="RefSeq" id="WP_340329154.1">
    <property type="nucleotide sequence ID" value="NZ_JAZHOF010000003.1"/>
</dbReference>
<name>A0AAW9RR74_9HYPH</name>
<dbReference type="EMBL" id="JAZHOF010000003">
    <property type="protein sequence ID" value="MEJ8571453.1"/>
    <property type="molecule type" value="Genomic_DNA"/>
</dbReference>
<evidence type="ECO:0000313" key="3">
    <source>
        <dbReference type="EMBL" id="MEJ8571453.1"/>
    </source>
</evidence>
<dbReference type="Gene3D" id="3.90.1340.10">
    <property type="entry name" value="Phage tail collar domain"/>
    <property type="match status" value="1"/>
</dbReference>
<keyword evidence="4" id="KW-1185">Reference proteome</keyword>
<feature type="signal peptide" evidence="1">
    <location>
        <begin position="1"/>
        <end position="20"/>
    </location>
</feature>
<evidence type="ECO:0000259" key="2">
    <source>
        <dbReference type="Pfam" id="PF07484"/>
    </source>
</evidence>